<protein>
    <submittedName>
        <fullName evidence="2">Uncharacterized protein</fullName>
    </submittedName>
</protein>
<feature type="compositionally biased region" description="Basic and acidic residues" evidence="1">
    <location>
        <begin position="49"/>
        <end position="66"/>
    </location>
</feature>
<reference evidence="2 3" key="1">
    <citation type="submission" date="2019-03" db="EMBL/GenBank/DDBJ databases">
        <title>First draft genome of Liparis tanakae, snailfish: a comprehensive survey of snailfish specific genes.</title>
        <authorList>
            <person name="Kim W."/>
            <person name="Song I."/>
            <person name="Jeong J.-H."/>
            <person name="Kim D."/>
            <person name="Kim S."/>
            <person name="Ryu S."/>
            <person name="Song J.Y."/>
            <person name="Lee S.K."/>
        </authorList>
    </citation>
    <scope>NUCLEOTIDE SEQUENCE [LARGE SCALE GENOMIC DNA]</scope>
    <source>
        <tissue evidence="2">Muscle</tissue>
    </source>
</reference>
<accession>A0A4Z2IJC2</accession>
<dbReference type="EMBL" id="SRLO01000084">
    <property type="protein sequence ID" value="TNN77342.1"/>
    <property type="molecule type" value="Genomic_DNA"/>
</dbReference>
<name>A0A4Z2IJC2_9TELE</name>
<evidence type="ECO:0000313" key="3">
    <source>
        <dbReference type="Proteomes" id="UP000314294"/>
    </source>
</evidence>
<keyword evidence="3" id="KW-1185">Reference proteome</keyword>
<feature type="region of interest" description="Disordered" evidence="1">
    <location>
        <begin position="49"/>
        <end position="71"/>
    </location>
</feature>
<dbReference type="AlphaFoldDB" id="A0A4Z2IJC2"/>
<proteinExistence type="predicted"/>
<sequence length="100" mass="10963">MHPGGPCLQHNSIPNFLRCPMLRINLLFTSGGDRGLFWCLCTARTADRGGEAQQEAEGKQPQRHETSSVVGVMDDKWTLGSSANRGFIAVTAEDDDSMLR</sequence>
<comment type="caution">
    <text evidence="2">The sequence shown here is derived from an EMBL/GenBank/DDBJ whole genome shotgun (WGS) entry which is preliminary data.</text>
</comment>
<evidence type="ECO:0000313" key="2">
    <source>
        <dbReference type="EMBL" id="TNN77342.1"/>
    </source>
</evidence>
<gene>
    <name evidence="2" type="ORF">EYF80_012456</name>
</gene>
<dbReference type="Proteomes" id="UP000314294">
    <property type="component" value="Unassembled WGS sequence"/>
</dbReference>
<organism evidence="2 3">
    <name type="scientific">Liparis tanakae</name>
    <name type="common">Tanaka's snailfish</name>
    <dbReference type="NCBI Taxonomy" id="230148"/>
    <lineage>
        <taxon>Eukaryota</taxon>
        <taxon>Metazoa</taxon>
        <taxon>Chordata</taxon>
        <taxon>Craniata</taxon>
        <taxon>Vertebrata</taxon>
        <taxon>Euteleostomi</taxon>
        <taxon>Actinopterygii</taxon>
        <taxon>Neopterygii</taxon>
        <taxon>Teleostei</taxon>
        <taxon>Neoteleostei</taxon>
        <taxon>Acanthomorphata</taxon>
        <taxon>Eupercaria</taxon>
        <taxon>Perciformes</taxon>
        <taxon>Cottioidei</taxon>
        <taxon>Cottales</taxon>
        <taxon>Liparidae</taxon>
        <taxon>Liparis</taxon>
    </lineage>
</organism>
<evidence type="ECO:0000256" key="1">
    <source>
        <dbReference type="SAM" id="MobiDB-lite"/>
    </source>
</evidence>